<keyword evidence="3" id="KW-1185">Reference proteome</keyword>
<organism evidence="2 3">
    <name type="scientific">Edaphosphingomonas haloaromaticamans</name>
    <dbReference type="NCBI Taxonomy" id="653954"/>
    <lineage>
        <taxon>Bacteria</taxon>
        <taxon>Pseudomonadati</taxon>
        <taxon>Pseudomonadota</taxon>
        <taxon>Alphaproteobacteria</taxon>
        <taxon>Sphingomonadales</taxon>
        <taxon>Rhizorhabdaceae</taxon>
        <taxon>Edaphosphingomonas</taxon>
    </lineage>
</organism>
<dbReference type="Proteomes" id="UP000179467">
    <property type="component" value="Unassembled WGS sequence"/>
</dbReference>
<evidence type="ECO:0000313" key="2">
    <source>
        <dbReference type="EMBL" id="OHT20920.1"/>
    </source>
</evidence>
<sequence length="119" mass="12245">MKTHVRSDWRGAILVCRKCGKKAGGGFGPKGKTSLTKALRKEMHGGKGRKARLGVVEVGCLGVCPKHAVTVVDASRPGEWLIVPAGTPVEEVAARLDAATPTAARPGSAAADGARQPPV</sequence>
<comment type="caution">
    <text evidence="2">The sequence shown here is derived from an EMBL/GenBank/DDBJ whole genome shotgun (WGS) entry which is preliminary data.</text>
</comment>
<evidence type="ECO:0008006" key="4">
    <source>
        <dbReference type="Google" id="ProtNLM"/>
    </source>
</evidence>
<feature type="region of interest" description="Disordered" evidence="1">
    <location>
        <begin position="100"/>
        <end position="119"/>
    </location>
</feature>
<reference evidence="2 3" key="1">
    <citation type="submission" date="2016-09" db="EMBL/GenBank/DDBJ databases">
        <title>Metabolic pathway, cell adaptation mechanisms and a novel monoxygenase revealed through proteogenomic-transcription analysis of a Sphingomonas haloaromaticamans strain degrading the fungicide ortho-phenylphenol.</title>
        <authorList>
            <person name="Perruchon C."/>
            <person name="Papadopoulou E.S."/>
            <person name="Rousidou C."/>
            <person name="Vasileiadis S."/>
            <person name="Tanou G."/>
            <person name="Amoutzias G."/>
            <person name="Molassiotis A."/>
            <person name="Karpouzas D.G."/>
        </authorList>
    </citation>
    <scope>NUCLEOTIDE SEQUENCE [LARGE SCALE GENOMIC DNA]</scope>
    <source>
        <strain evidence="2 3">P3</strain>
    </source>
</reference>
<dbReference type="EMBL" id="MIPT01000001">
    <property type="protein sequence ID" value="OHT20920.1"/>
    <property type="molecule type" value="Genomic_DNA"/>
</dbReference>
<dbReference type="AlphaFoldDB" id="A0A1S1HK57"/>
<dbReference type="Gene3D" id="3.40.30.10">
    <property type="entry name" value="Glutaredoxin"/>
    <property type="match status" value="1"/>
</dbReference>
<gene>
    <name evidence="2" type="ORF">BHE75_02924</name>
</gene>
<evidence type="ECO:0000313" key="3">
    <source>
        <dbReference type="Proteomes" id="UP000179467"/>
    </source>
</evidence>
<dbReference type="RefSeq" id="WP_070934287.1">
    <property type="nucleotide sequence ID" value="NZ_MIPT01000001.1"/>
</dbReference>
<proteinExistence type="predicted"/>
<name>A0A1S1HK57_9SPHN</name>
<evidence type="ECO:0000256" key="1">
    <source>
        <dbReference type="SAM" id="MobiDB-lite"/>
    </source>
</evidence>
<protein>
    <recommendedName>
        <fullName evidence="4">(2Fe-2S) ferredoxin domain-containing protein</fullName>
    </recommendedName>
</protein>
<accession>A0A1S1HK57</accession>